<comment type="caution">
    <text evidence="14">The sequence shown here is derived from an EMBL/GenBank/DDBJ whole genome shotgun (WGS) entry which is preliminary data.</text>
</comment>
<dbReference type="SMART" id="SM00304">
    <property type="entry name" value="HAMP"/>
    <property type="match status" value="1"/>
</dbReference>
<keyword evidence="10" id="KW-0175">Coiled coil</keyword>
<evidence type="ECO:0000256" key="7">
    <source>
        <dbReference type="ARBA" id="ARBA00022777"/>
    </source>
</evidence>
<evidence type="ECO:0000256" key="3">
    <source>
        <dbReference type="ARBA" id="ARBA00012438"/>
    </source>
</evidence>
<dbReference type="PANTHER" id="PTHR43065:SF10">
    <property type="entry name" value="PEROXIDE STRESS-ACTIVATED HISTIDINE KINASE MAK3"/>
    <property type="match status" value="1"/>
</dbReference>
<dbReference type="Gene3D" id="6.10.340.10">
    <property type="match status" value="1"/>
</dbReference>
<dbReference type="Proteomes" id="UP000037530">
    <property type="component" value="Unassembled WGS sequence"/>
</dbReference>
<evidence type="ECO:0000256" key="9">
    <source>
        <dbReference type="ARBA" id="ARBA00023012"/>
    </source>
</evidence>
<dbReference type="EMBL" id="LHPI01000019">
    <property type="protein sequence ID" value="KOO06410.1"/>
    <property type="molecule type" value="Genomic_DNA"/>
</dbReference>
<evidence type="ECO:0000259" key="13">
    <source>
        <dbReference type="PROSITE" id="PS50885"/>
    </source>
</evidence>
<feature type="transmembrane region" description="Helical" evidence="11">
    <location>
        <begin position="7"/>
        <end position="30"/>
    </location>
</feature>
<evidence type="ECO:0000256" key="11">
    <source>
        <dbReference type="SAM" id="Phobius"/>
    </source>
</evidence>
<evidence type="ECO:0000313" key="15">
    <source>
        <dbReference type="Proteomes" id="UP000037530"/>
    </source>
</evidence>
<keyword evidence="11" id="KW-0812">Transmembrane</keyword>
<proteinExistence type="predicted"/>
<dbReference type="GO" id="GO:0016020">
    <property type="term" value="C:membrane"/>
    <property type="evidence" value="ECO:0007669"/>
    <property type="project" value="UniProtKB-SubCell"/>
</dbReference>
<dbReference type="PRINTS" id="PR00344">
    <property type="entry name" value="BCTRLSENSOR"/>
</dbReference>
<dbReference type="PROSITE" id="PS50885">
    <property type="entry name" value="HAMP"/>
    <property type="match status" value="1"/>
</dbReference>
<evidence type="ECO:0000256" key="4">
    <source>
        <dbReference type="ARBA" id="ARBA00022553"/>
    </source>
</evidence>
<protein>
    <recommendedName>
        <fullName evidence="3">histidine kinase</fullName>
        <ecNumber evidence="3">2.7.13.3</ecNumber>
    </recommendedName>
</protein>
<evidence type="ECO:0000256" key="1">
    <source>
        <dbReference type="ARBA" id="ARBA00000085"/>
    </source>
</evidence>
<dbReference type="AlphaFoldDB" id="A0A0M0HWF6"/>
<dbReference type="SMART" id="SM00387">
    <property type="entry name" value="HATPase_c"/>
    <property type="match status" value="1"/>
</dbReference>
<evidence type="ECO:0000256" key="2">
    <source>
        <dbReference type="ARBA" id="ARBA00004370"/>
    </source>
</evidence>
<feature type="domain" description="Histidine kinase" evidence="12">
    <location>
        <begin position="289"/>
        <end position="540"/>
    </location>
</feature>
<evidence type="ECO:0000256" key="6">
    <source>
        <dbReference type="ARBA" id="ARBA00022741"/>
    </source>
</evidence>
<dbReference type="GO" id="GO:0005524">
    <property type="term" value="F:ATP binding"/>
    <property type="evidence" value="ECO:0007669"/>
    <property type="project" value="UniProtKB-KW"/>
</dbReference>
<evidence type="ECO:0000256" key="8">
    <source>
        <dbReference type="ARBA" id="ARBA00022840"/>
    </source>
</evidence>
<keyword evidence="8" id="KW-0067">ATP-binding</keyword>
<keyword evidence="11" id="KW-1133">Transmembrane helix</keyword>
<gene>
    <name evidence="14" type="ORF">AKJ31_18120</name>
</gene>
<dbReference type="InterPro" id="IPR036097">
    <property type="entry name" value="HisK_dim/P_sf"/>
</dbReference>
<feature type="coiled-coil region" evidence="10">
    <location>
        <begin position="221"/>
        <end position="280"/>
    </location>
</feature>
<dbReference type="Gene3D" id="3.30.565.10">
    <property type="entry name" value="Histidine kinase-like ATPase, C-terminal domain"/>
    <property type="match status" value="1"/>
</dbReference>
<keyword evidence="4" id="KW-0597">Phosphoprotein</keyword>
<dbReference type="PATRIC" id="fig|171383.3.peg.3703"/>
<name>A0A0M0HWF6_9VIBR</name>
<dbReference type="CDD" id="cd00082">
    <property type="entry name" value="HisKA"/>
    <property type="match status" value="1"/>
</dbReference>
<dbReference type="InterPro" id="IPR003660">
    <property type="entry name" value="HAMP_dom"/>
</dbReference>
<dbReference type="InterPro" id="IPR004358">
    <property type="entry name" value="Sig_transdc_His_kin-like_C"/>
</dbReference>
<evidence type="ECO:0000259" key="12">
    <source>
        <dbReference type="PROSITE" id="PS50109"/>
    </source>
</evidence>
<dbReference type="GO" id="GO:0000155">
    <property type="term" value="F:phosphorelay sensor kinase activity"/>
    <property type="evidence" value="ECO:0007669"/>
    <property type="project" value="InterPro"/>
</dbReference>
<keyword evidence="9" id="KW-0902">Two-component regulatory system</keyword>
<dbReference type="InterPro" id="IPR003594">
    <property type="entry name" value="HATPase_dom"/>
</dbReference>
<dbReference type="InterPro" id="IPR005467">
    <property type="entry name" value="His_kinase_dom"/>
</dbReference>
<dbReference type="EC" id="2.7.13.3" evidence="3"/>
<dbReference type="PANTHER" id="PTHR43065">
    <property type="entry name" value="SENSOR HISTIDINE KINASE"/>
    <property type="match status" value="1"/>
</dbReference>
<dbReference type="InterPro" id="IPR036890">
    <property type="entry name" value="HATPase_C_sf"/>
</dbReference>
<dbReference type="InterPro" id="IPR003661">
    <property type="entry name" value="HisK_dim/P_dom"/>
</dbReference>
<keyword evidence="6" id="KW-0547">Nucleotide-binding</keyword>
<reference evidence="15" key="1">
    <citation type="submission" date="2015-08" db="EMBL/GenBank/DDBJ databases">
        <title>Vibrio galatheae sp. nov., a novel member of the Vibrionaceae family isolated from the Solomon Islands.</title>
        <authorList>
            <person name="Giubergia S."/>
            <person name="Machado H."/>
            <person name="Mateiu R.V."/>
            <person name="Gram L."/>
        </authorList>
    </citation>
    <scope>NUCLEOTIDE SEQUENCE [LARGE SCALE GENOMIC DNA]</scope>
    <source>
        <strain evidence="15">DSM 19134</strain>
    </source>
</reference>
<comment type="catalytic activity">
    <reaction evidence="1">
        <text>ATP + protein L-histidine = ADP + protein N-phospho-L-histidine.</text>
        <dbReference type="EC" id="2.7.13.3"/>
    </reaction>
</comment>
<dbReference type="OrthoDB" id="1931120at2"/>
<evidence type="ECO:0000313" key="14">
    <source>
        <dbReference type="EMBL" id="KOO06410.1"/>
    </source>
</evidence>
<evidence type="ECO:0000256" key="5">
    <source>
        <dbReference type="ARBA" id="ARBA00022679"/>
    </source>
</evidence>
<keyword evidence="11" id="KW-0472">Membrane</keyword>
<dbReference type="SUPFAM" id="SSF55874">
    <property type="entry name" value="ATPase domain of HSP90 chaperone/DNA topoisomerase II/histidine kinase"/>
    <property type="match status" value="1"/>
</dbReference>
<sequence length="552" mass="61335">MSLRLKTIFGVALIEAVLLAILLSLTLNYLRTTNFDGLDQRAFSTSALFASTVKNAVLSYDLATVESFSQELVSHDSIDYVAVFSDGGQLLSGVGELPDDFNPSRLERKSSEVNDGIFDVSSPIEEAGINFGSVWLGYDMSELNAAINDAKKWSTFIVVGEMTLVALFSYFLGGYLTQRLSELRDAADVIAAGGRDIHIQDEGKDELSTVSRAFKNMVDQIKLSEGKAERYYRELEQANATLETRVKKRTQALLDANNQLTATNERLKRTQKKLVESEKMASIGTMAAGVAHEINNPMASVNSNLQMCQKYLATYQEWLLQSELMHQKQITDADKEQLARWKQENYVEYLDEDFNDSLNDAMISVERVRNIVTALQQYANQINQEKGMRKPVFLDQLLSECVSNLPRPEKVQVSIAPTLSQLPPLLIHQNDFRQLFTELIKNSIQACARQGHEAQGTIEISAEETEHHIIVSVADDGEGISDDNLTRIYDPFFTTQPVGQGMGLGLTFAYNIVHSHEGIMHIENHGSEGTTVLLTFPISILANTANDTASNA</sequence>
<evidence type="ECO:0000256" key="10">
    <source>
        <dbReference type="SAM" id="Coils"/>
    </source>
</evidence>
<keyword evidence="7 14" id="KW-0418">Kinase</keyword>
<dbReference type="SUPFAM" id="SSF158472">
    <property type="entry name" value="HAMP domain-like"/>
    <property type="match status" value="1"/>
</dbReference>
<organism evidence="14 15">
    <name type="scientific">Vibrio hepatarius</name>
    <dbReference type="NCBI Taxonomy" id="171383"/>
    <lineage>
        <taxon>Bacteria</taxon>
        <taxon>Pseudomonadati</taxon>
        <taxon>Pseudomonadota</taxon>
        <taxon>Gammaproteobacteria</taxon>
        <taxon>Vibrionales</taxon>
        <taxon>Vibrionaceae</taxon>
        <taxon>Vibrio</taxon>
        <taxon>Vibrio oreintalis group</taxon>
    </lineage>
</organism>
<dbReference type="RefSeq" id="WP_053410485.1">
    <property type="nucleotide sequence ID" value="NZ_DAIPHI010000091.1"/>
</dbReference>
<dbReference type="Gene3D" id="1.10.287.130">
    <property type="match status" value="1"/>
</dbReference>
<dbReference type="Pfam" id="PF00672">
    <property type="entry name" value="HAMP"/>
    <property type="match status" value="1"/>
</dbReference>
<dbReference type="SUPFAM" id="SSF47384">
    <property type="entry name" value="Homodimeric domain of signal transducing histidine kinase"/>
    <property type="match status" value="1"/>
</dbReference>
<comment type="subcellular location">
    <subcellularLocation>
        <location evidence="2">Membrane</location>
    </subcellularLocation>
</comment>
<feature type="domain" description="HAMP" evidence="13">
    <location>
        <begin position="174"/>
        <end position="226"/>
    </location>
</feature>
<keyword evidence="5" id="KW-0808">Transferase</keyword>
<dbReference type="Pfam" id="PF02518">
    <property type="entry name" value="HATPase_c"/>
    <property type="match status" value="1"/>
</dbReference>
<dbReference type="STRING" id="171383.AKJ31_18120"/>
<keyword evidence="15" id="KW-1185">Reference proteome</keyword>
<dbReference type="PROSITE" id="PS50109">
    <property type="entry name" value="HIS_KIN"/>
    <property type="match status" value="1"/>
</dbReference>
<dbReference type="CDD" id="cd06225">
    <property type="entry name" value="HAMP"/>
    <property type="match status" value="1"/>
</dbReference>
<accession>A0A0M0HWF6</accession>